<sequence>MKQNINFNELLSNKNFIPWFLMNNFPEGINKTTDSTLSELIQENFDIETSWVNQLTGYYDEVFEESDGYIENPKSVELKLNEKQKFSVEFHPGDTLYYLDEIQIGSTGPSYTIRTIPFKIFLDCTNNITLNEKLLLLPMIKIKQTEKNDFEILIKSLLLSVSFQESLIDAVIDCILENCME</sequence>
<dbReference type="Proteomes" id="UP000003571">
    <property type="component" value="Unassembled WGS sequence"/>
</dbReference>
<organism evidence="1 2">
    <name type="scientific">Treponema saccharophilum DSM 2985</name>
    <dbReference type="NCBI Taxonomy" id="907348"/>
    <lineage>
        <taxon>Bacteria</taxon>
        <taxon>Pseudomonadati</taxon>
        <taxon>Spirochaetota</taxon>
        <taxon>Spirochaetia</taxon>
        <taxon>Spirochaetales</taxon>
        <taxon>Treponemataceae</taxon>
        <taxon>Treponema</taxon>
    </lineage>
</organism>
<gene>
    <name evidence="1" type="ORF">TresaDRAFT_1267</name>
</gene>
<dbReference type="PATRIC" id="fig|907348.3.peg.1915"/>
<dbReference type="InterPro" id="IPR029086">
    <property type="entry name" value="Imm19"/>
</dbReference>
<protein>
    <submittedName>
        <fullName evidence="1">Uncharacterized protein</fullName>
    </submittedName>
</protein>
<accession>H7ELW7</accession>
<dbReference type="AlphaFoldDB" id="H7ELW7"/>
<dbReference type="OrthoDB" id="2080912at2"/>
<evidence type="ECO:0000313" key="2">
    <source>
        <dbReference type="Proteomes" id="UP000003571"/>
    </source>
</evidence>
<dbReference type="Pfam" id="PF15563">
    <property type="entry name" value="Imm19"/>
    <property type="match status" value="1"/>
</dbReference>
<evidence type="ECO:0000313" key="1">
    <source>
        <dbReference type="EMBL" id="EIC01375.1"/>
    </source>
</evidence>
<proteinExistence type="predicted"/>
<dbReference type="STRING" id="907348.TresaDRAFT_1267"/>
<reference evidence="1 2" key="1">
    <citation type="submission" date="2011-09" db="EMBL/GenBank/DDBJ databases">
        <title>The draft genome of Treponema saccharophilum DSM 2985.</title>
        <authorList>
            <consortium name="US DOE Joint Genome Institute (JGI-PGF)"/>
            <person name="Lucas S."/>
            <person name="Copeland A."/>
            <person name="Lapidus A."/>
            <person name="Glavina del Rio T."/>
            <person name="Dalin E."/>
            <person name="Tice H."/>
            <person name="Bruce D."/>
            <person name="Goodwin L."/>
            <person name="Pitluck S."/>
            <person name="Peters L."/>
            <person name="Kyrpides N."/>
            <person name="Mavromatis K."/>
            <person name="Ivanova N."/>
            <person name="Markowitz V."/>
            <person name="Cheng J.-F."/>
            <person name="Hugenholtz P."/>
            <person name="Woyke T."/>
            <person name="Wu D."/>
            <person name="Gronow S."/>
            <person name="Wellnitz S."/>
            <person name="Brambilla E."/>
            <person name="Klenk H.-P."/>
            <person name="Eisen J.A."/>
        </authorList>
    </citation>
    <scope>NUCLEOTIDE SEQUENCE [LARGE SCALE GENOMIC DNA]</scope>
    <source>
        <strain evidence="1 2">DSM 2985</strain>
    </source>
</reference>
<keyword evidence="2" id="KW-1185">Reference proteome</keyword>
<comment type="caution">
    <text evidence="1">The sequence shown here is derived from an EMBL/GenBank/DDBJ whole genome shotgun (WGS) entry which is preliminary data.</text>
</comment>
<name>H7ELW7_9SPIR</name>
<dbReference type="RefSeq" id="WP_002705087.1">
    <property type="nucleotide sequence ID" value="NZ_AGRW01000050.1"/>
</dbReference>
<dbReference type="EMBL" id="AGRW01000050">
    <property type="protein sequence ID" value="EIC01375.1"/>
    <property type="molecule type" value="Genomic_DNA"/>
</dbReference>